<dbReference type="STRING" id="262209.AWH69_02295"/>
<dbReference type="Pfam" id="PF00111">
    <property type="entry name" value="Fer2"/>
    <property type="match status" value="1"/>
</dbReference>
<reference evidence="2 3" key="1">
    <citation type="submission" date="2016-01" db="EMBL/GenBank/DDBJ databases">
        <title>Janibacter melonis strain CD11_4 genome sequencing and assembly.</title>
        <authorList>
            <person name="Nair G.R."/>
            <person name="Kaur G."/>
            <person name="Chander A.M."/>
            <person name="Mayilraj S."/>
        </authorList>
    </citation>
    <scope>NUCLEOTIDE SEQUENCE [LARGE SCALE GENOMIC DNA]</scope>
    <source>
        <strain evidence="2 3">CD11-4</strain>
    </source>
</reference>
<dbReference type="GO" id="GO:0051537">
    <property type="term" value="F:2 iron, 2 sulfur cluster binding"/>
    <property type="evidence" value="ECO:0007669"/>
    <property type="project" value="InterPro"/>
</dbReference>
<protein>
    <submittedName>
        <fullName evidence="2">Ferredoxin</fullName>
    </submittedName>
</protein>
<dbReference type="InterPro" id="IPR012675">
    <property type="entry name" value="Beta-grasp_dom_sf"/>
</dbReference>
<sequence length="122" mass="13248">MPHVSIPALDEVVYLEPNETVLSGLYKAGYAYTVGCKRGGCGICKLDVLEGDFTYNRPVADSVVSADERTDGTCLSCRAVPDSDITIQMRTSELRLVNPILRQINAKARERAQALAAGTEKE</sequence>
<evidence type="ECO:0000313" key="2">
    <source>
        <dbReference type="EMBL" id="OAB88651.1"/>
    </source>
</evidence>
<dbReference type="CDD" id="cd00207">
    <property type="entry name" value="fer2"/>
    <property type="match status" value="1"/>
</dbReference>
<evidence type="ECO:0000259" key="1">
    <source>
        <dbReference type="PROSITE" id="PS51085"/>
    </source>
</evidence>
<dbReference type="InterPro" id="IPR006058">
    <property type="entry name" value="2Fe2S_fd_BS"/>
</dbReference>
<dbReference type="EMBL" id="LQZG01000001">
    <property type="protein sequence ID" value="OAB88651.1"/>
    <property type="molecule type" value="Genomic_DNA"/>
</dbReference>
<name>A0A176QG58_9MICO</name>
<comment type="caution">
    <text evidence="2">The sequence shown here is derived from an EMBL/GenBank/DDBJ whole genome shotgun (WGS) entry which is preliminary data.</text>
</comment>
<dbReference type="InterPro" id="IPR001041">
    <property type="entry name" value="2Fe-2S_ferredoxin-type"/>
</dbReference>
<proteinExistence type="predicted"/>
<gene>
    <name evidence="2" type="ORF">AWH69_02295</name>
</gene>
<dbReference type="Gene3D" id="3.10.20.30">
    <property type="match status" value="1"/>
</dbReference>
<dbReference type="PROSITE" id="PS00197">
    <property type="entry name" value="2FE2S_FER_1"/>
    <property type="match status" value="1"/>
</dbReference>
<evidence type="ECO:0000313" key="3">
    <source>
        <dbReference type="Proteomes" id="UP000076976"/>
    </source>
</evidence>
<accession>A0A176QG58</accession>
<dbReference type="RefSeq" id="WP_068270905.1">
    <property type="nucleotide sequence ID" value="NZ_LQZG01000001.1"/>
</dbReference>
<organism evidence="2 3">
    <name type="scientific">Janibacter melonis</name>
    <dbReference type="NCBI Taxonomy" id="262209"/>
    <lineage>
        <taxon>Bacteria</taxon>
        <taxon>Bacillati</taxon>
        <taxon>Actinomycetota</taxon>
        <taxon>Actinomycetes</taxon>
        <taxon>Micrococcales</taxon>
        <taxon>Intrasporangiaceae</taxon>
        <taxon>Janibacter</taxon>
    </lineage>
</organism>
<dbReference type="AlphaFoldDB" id="A0A176QG58"/>
<feature type="domain" description="2Fe-2S ferredoxin-type" evidence="1">
    <location>
        <begin position="2"/>
        <end position="93"/>
    </location>
</feature>
<dbReference type="Proteomes" id="UP000076976">
    <property type="component" value="Unassembled WGS sequence"/>
</dbReference>
<dbReference type="InterPro" id="IPR036010">
    <property type="entry name" value="2Fe-2S_ferredoxin-like_sf"/>
</dbReference>
<dbReference type="PROSITE" id="PS51085">
    <property type="entry name" value="2FE2S_FER_2"/>
    <property type="match status" value="1"/>
</dbReference>
<keyword evidence="3" id="KW-1185">Reference proteome</keyword>
<dbReference type="SUPFAM" id="SSF54292">
    <property type="entry name" value="2Fe-2S ferredoxin-like"/>
    <property type="match status" value="1"/>
</dbReference>